<evidence type="ECO:0000313" key="2">
    <source>
        <dbReference type="RefSeq" id="XP_075095375.1"/>
    </source>
</evidence>
<accession>A0AC58TDU7</accession>
<evidence type="ECO:0000313" key="1">
    <source>
        <dbReference type="Proteomes" id="UP000790787"/>
    </source>
</evidence>
<name>A0AC58TDU7_TOBAC</name>
<organism evidence="1 2">
    <name type="scientific">Nicotiana tabacum</name>
    <name type="common">Common tobacco</name>
    <dbReference type="NCBI Taxonomy" id="4097"/>
    <lineage>
        <taxon>Eukaryota</taxon>
        <taxon>Viridiplantae</taxon>
        <taxon>Streptophyta</taxon>
        <taxon>Embryophyta</taxon>
        <taxon>Tracheophyta</taxon>
        <taxon>Spermatophyta</taxon>
        <taxon>Magnoliopsida</taxon>
        <taxon>eudicotyledons</taxon>
        <taxon>Gunneridae</taxon>
        <taxon>Pentapetalae</taxon>
        <taxon>asterids</taxon>
        <taxon>lamiids</taxon>
        <taxon>Solanales</taxon>
        <taxon>Solanaceae</taxon>
        <taxon>Nicotianoideae</taxon>
        <taxon>Nicotianeae</taxon>
        <taxon>Nicotiana</taxon>
    </lineage>
</organism>
<reference evidence="1" key="1">
    <citation type="journal article" date="2014" name="Nat. Commun.">
        <title>The tobacco genome sequence and its comparison with those of tomato and potato.</title>
        <authorList>
            <person name="Sierro N."/>
            <person name="Battey J.N."/>
            <person name="Ouadi S."/>
            <person name="Bakaher N."/>
            <person name="Bovet L."/>
            <person name="Willig A."/>
            <person name="Goepfert S."/>
            <person name="Peitsch M.C."/>
            <person name="Ivanov N.V."/>
        </authorList>
    </citation>
    <scope>NUCLEOTIDE SEQUENCE [LARGE SCALE GENOMIC DNA]</scope>
</reference>
<gene>
    <name evidence="2" type="primary">LOC142173658</name>
</gene>
<keyword evidence="1" id="KW-1185">Reference proteome</keyword>
<protein>
    <submittedName>
        <fullName evidence="2">Uncharacterized protein LOC142173658</fullName>
    </submittedName>
</protein>
<dbReference type="Proteomes" id="UP000790787">
    <property type="component" value="Chromosome 19"/>
</dbReference>
<proteinExistence type="predicted"/>
<sequence length="198" mass="23049">MKRWYSGQSQSWNAMCKIKEVVDKQILWKVARGEVSFWLDNWSKLGPLYDYLPPGYKPNNLKLLDMLLNNQINWEGYDQLLPQYIVLKVNSLRIQLKSSTLDKEIWSANNSGIFSVASAWHLFRKKQQRAWVSAMNWQKGIPFKMNFIVWRALRDKIPTDTRVSKLGNSISSICCCFDSPGVENVDHFFCTGSFTKNI</sequence>
<reference evidence="2" key="2">
    <citation type="submission" date="2025-08" db="UniProtKB">
        <authorList>
            <consortium name="RefSeq"/>
        </authorList>
    </citation>
    <scope>IDENTIFICATION</scope>
    <source>
        <tissue evidence="2">Leaf</tissue>
    </source>
</reference>
<dbReference type="RefSeq" id="XP_075095375.1">
    <property type="nucleotide sequence ID" value="XM_075239274.1"/>
</dbReference>